<evidence type="ECO:0000256" key="2">
    <source>
        <dbReference type="ARBA" id="ARBA00022692"/>
    </source>
</evidence>
<dbReference type="PANTHER" id="PTHR23501:SF197">
    <property type="entry name" value="COMD"/>
    <property type="match status" value="1"/>
</dbReference>
<dbReference type="InterPro" id="IPR011701">
    <property type="entry name" value="MFS"/>
</dbReference>
<dbReference type="RefSeq" id="WP_132201103.1">
    <property type="nucleotide sequence ID" value="NZ_SMKY01000188.1"/>
</dbReference>
<keyword evidence="8" id="KW-1185">Reference proteome</keyword>
<feature type="transmembrane region" description="Helical" evidence="5">
    <location>
        <begin position="165"/>
        <end position="184"/>
    </location>
</feature>
<dbReference type="AlphaFoldDB" id="A0A4R5ASQ3"/>
<reference evidence="7 8" key="1">
    <citation type="submission" date="2019-03" db="EMBL/GenBank/DDBJ databases">
        <title>Draft genome sequences of novel Actinobacteria.</title>
        <authorList>
            <person name="Sahin N."/>
            <person name="Ay H."/>
            <person name="Saygin H."/>
        </authorList>
    </citation>
    <scope>NUCLEOTIDE SEQUENCE [LARGE SCALE GENOMIC DNA]</scope>
    <source>
        <strain evidence="7 8">DSM 45941</strain>
    </source>
</reference>
<dbReference type="GO" id="GO:0005886">
    <property type="term" value="C:plasma membrane"/>
    <property type="evidence" value="ECO:0007669"/>
    <property type="project" value="UniProtKB-SubCell"/>
</dbReference>
<feature type="transmembrane region" description="Helical" evidence="5">
    <location>
        <begin position="432"/>
        <end position="454"/>
    </location>
</feature>
<comment type="subcellular location">
    <subcellularLocation>
        <location evidence="1">Cell membrane</location>
        <topology evidence="1">Multi-pass membrane protein</topology>
    </subcellularLocation>
</comment>
<evidence type="ECO:0000256" key="1">
    <source>
        <dbReference type="ARBA" id="ARBA00004651"/>
    </source>
</evidence>
<dbReference type="InterPro" id="IPR036259">
    <property type="entry name" value="MFS_trans_sf"/>
</dbReference>
<dbReference type="SUPFAM" id="SSF103473">
    <property type="entry name" value="MFS general substrate transporter"/>
    <property type="match status" value="1"/>
</dbReference>
<evidence type="ECO:0000313" key="8">
    <source>
        <dbReference type="Proteomes" id="UP000295578"/>
    </source>
</evidence>
<feature type="transmembrane region" description="Helical" evidence="5">
    <location>
        <begin position="335"/>
        <end position="355"/>
    </location>
</feature>
<gene>
    <name evidence="7" type="ORF">E1293_31360</name>
</gene>
<evidence type="ECO:0000256" key="5">
    <source>
        <dbReference type="SAM" id="Phobius"/>
    </source>
</evidence>
<feature type="transmembrane region" description="Helical" evidence="5">
    <location>
        <begin position="305"/>
        <end position="323"/>
    </location>
</feature>
<sequence>MSGHQTAGRLLPTTLVLVALVSAVVGSLGAPLITAVSAEYHVSLAAAQWTLTIALLSGVVATPILGRLGSGSRRRPVVLVTLATVAAGGALSVPALPFWLLLVGRAAQGVGLGVTALLMATAREHLPPDRAASTIALLSVTSTAGIGVGYPLAGLLTDLADVHAAYALGLAVSVLALVTAWLGLPDAKASAPARVDWTGGVLLAAGLLTLLIAISQTGPWRDHPALMGLVTAAALAALAVWTLIETRRPAPLVDVRLLRHPAVAAANTAMLAAGAGMYLLLSLITRYVQTPSGVGYGFGLDTFRAGLVLVPFSVLGFAAGKLAPWMRRRAGAPSLLAGSVAVVLAAFAVFGTARGDISGPVVAMSVLGFGVGAFSAAMPALILGAVPPHETASAMSVNQVVRSTGFALGSALAGLILAGHPRHGSPFPSDGGYTTAAWIGAATMLLAALAIPLAGRRPRA</sequence>
<keyword evidence="2 5" id="KW-0812">Transmembrane</keyword>
<feature type="transmembrane region" description="Helical" evidence="5">
    <location>
        <begin position="106"/>
        <end position="122"/>
    </location>
</feature>
<dbReference type="Proteomes" id="UP000295578">
    <property type="component" value="Unassembled WGS sequence"/>
</dbReference>
<keyword evidence="3 5" id="KW-1133">Transmembrane helix</keyword>
<organism evidence="7 8">
    <name type="scientific">Actinomadura darangshiensis</name>
    <dbReference type="NCBI Taxonomy" id="705336"/>
    <lineage>
        <taxon>Bacteria</taxon>
        <taxon>Bacillati</taxon>
        <taxon>Actinomycetota</taxon>
        <taxon>Actinomycetes</taxon>
        <taxon>Streptosporangiales</taxon>
        <taxon>Thermomonosporaceae</taxon>
        <taxon>Actinomadura</taxon>
    </lineage>
</organism>
<dbReference type="GO" id="GO:0022857">
    <property type="term" value="F:transmembrane transporter activity"/>
    <property type="evidence" value="ECO:0007669"/>
    <property type="project" value="InterPro"/>
</dbReference>
<proteinExistence type="predicted"/>
<name>A0A4R5ASQ3_9ACTN</name>
<protein>
    <submittedName>
        <fullName evidence="7">MFS transporter</fullName>
    </submittedName>
</protein>
<feature type="transmembrane region" description="Helical" evidence="5">
    <location>
        <begin position="77"/>
        <end position="100"/>
    </location>
</feature>
<dbReference type="Gene3D" id="1.20.1250.20">
    <property type="entry name" value="MFS general substrate transporter like domains"/>
    <property type="match status" value="2"/>
</dbReference>
<feature type="transmembrane region" description="Helical" evidence="5">
    <location>
        <begin position="134"/>
        <end position="153"/>
    </location>
</feature>
<feature type="transmembrane region" description="Helical" evidence="5">
    <location>
        <begin position="226"/>
        <end position="244"/>
    </location>
</feature>
<dbReference type="PANTHER" id="PTHR23501">
    <property type="entry name" value="MAJOR FACILITATOR SUPERFAMILY"/>
    <property type="match status" value="1"/>
</dbReference>
<feature type="transmembrane region" description="Helical" evidence="5">
    <location>
        <begin position="400"/>
        <end position="420"/>
    </location>
</feature>
<feature type="transmembrane region" description="Helical" evidence="5">
    <location>
        <begin position="361"/>
        <end position="388"/>
    </location>
</feature>
<dbReference type="PROSITE" id="PS50850">
    <property type="entry name" value="MFS"/>
    <property type="match status" value="1"/>
</dbReference>
<evidence type="ECO:0000259" key="6">
    <source>
        <dbReference type="PROSITE" id="PS50850"/>
    </source>
</evidence>
<feature type="transmembrane region" description="Helical" evidence="5">
    <location>
        <begin position="264"/>
        <end position="285"/>
    </location>
</feature>
<feature type="domain" description="Major facilitator superfamily (MFS) profile" evidence="6">
    <location>
        <begin position="7"/>
        <end position="459"/>
    </location>
</feature>
<dbReference type="Pfam" id="PF07690">
    <property type="entry name" value="MFS_1"/>
    <property type="match status" value="1"/>
</dbReference>
<evidence type="ECO:0000313" key="7">
    <source>
        <dbReference type="EMBL" id="TDD73452.1"/>
    </source>
</evidence>
<comment type="caution">
    <text evidence="7">The sequence shown here is derived from an EMBL/GenBank/DDBJ whole genome shotgun (WGS) entry which is preliminary data.</text>
</comment>
<dbReference type="OrthoDB" id="4484751at2"/>
<keyword evidence="4 5" id="KW-0472">Membrane</keyword>
<feature type="transmembrane region" description="Helical" evidence="5">
    <location>
        <begin position="196"/>
        <end position="214"/>
    </location>
</feature>
<dbReference type="InterPro" id="IPR020846">
    <property type="entry name" value="MFS_dom"/>
</dbReference>
<evidence type="ECO:0000256" key="3">
    <source>
        <dbReference type="ARBA" id="ARBA00022989"/>
    </source>
</evidence>
<evidence type="ECO:0000256" key="4">
    <source>
        <dbReference type="ARBA" id="ARBA00023136"/>
    </source>
</evidence>
<dbReference type="EMBL" id="SMKY01000188">
    <property type="protein sequence ID" value="TDD73452.1"/>
    <property type="molecule type" value="Genomic_DNA"/>
</dbReference>
<accession>A0A4R5ASQ3</accession>
<feature type="transmembrane region" description="Helical" evidence="5">
    <location>
        <begin position="45"/>
        <end position="65"/>
    </location>
</feature>